<evidence type="ECO:0000313" key="2">
    <source>
        <dbReference type="EMBL" id="RRO01425.1"/>
    </source>
</evidence>
<feature type="transmembrane region" description="Helical" evidence="1">
    <location>
        <begin position="134"/>
        <end position="160"/>
    </location>
</feature>
<sequence>MLTVLIYVLLGLAAAHYVYERIILPSIRLHYRNKLFELRDAVRDEIIANKSELDKQAANLVHDALNNAINRLHMMTLQNRIRAQRNLNANPALRAQINREIELFKKCDNKEINRTINNSADILRNVLFFNNLMMLIYLSPILLAIGLASTVVKTASTLVFQLRERRPLEEAVLLLPDRQVSKLKVA</sequence>
<accession>A0A3R8PBX8</accession>
<dbReference type="RefSeq" id="WP_116238272.1">
    <property type="nucleotide sequence ID" value="NZ_QHJW02000121.1"/>
</dbReference>
<protein>
    <submittedName>
        <fullName evidence="2">Uncharacterized protein</fullName>
    </submittedName>
</protein>
<keyword evidence="1" id="KW-0472">Membrane</keyword>
<proteinExistence type="predicted"/>
<keyword evidence="1" id="KW-1133">Transmembrane helix</keyword>
<dbReference type="EMBL" id="QHJW02000121">
    <property type="protein sequence ID" value="RRO01425.1"/>
    <property type="molecule type" value="Genomic_DNA"/>
</dbReference>
<keyword evidence="3" id="KW-1185">Reference proteome</keyword>
<dbReference type="Proteomes" id="UP000256817">
    <property type="component" value="Unassembled WGS sequence"/>
</dbReference>
<gene>
    <name evidence="2" type="ORF">DMB85_020795</name>
</gene>
<name>A0A3R8PBX8_9GAMM</name>
<keyword evidence="1" id="KW-0812">Transmembrane</keyword>
<organism evidence="2 3">
    <name type="scientific">Pectobacterium aquaticum</name>
    <dbReference type="NCBI Taxonomy" id="2204145"/>
    <lineage>
        <taxon>Bacteria</taxon>
        <taxon>Pseudomonadati</taxon>
        <taxon>Pseudomonadota</taxon>
        <taxon>Gammaproteobacteria</taxon>
        <taxon>Enterobacterales</taxon>
        <taxon>Pectobacteriaceae</taxon>
        <taxon>Pectobacterium</taxon>
    </lineage>
</organism>
<evidence type="ECO:0000256" key="1">
    <source>
        <dbReference type="SAM" id="Phobius"/>
    </source>
</evidence>
<reference evidence="2" key="1">
    <citation type="submission" date="2018-11" db="EMBL/GenBank/DDBJ databases">
        <title>Draft genome sequences of proposed Pectobacterium aquaticum sp. nov. isolated in France from fresh water.</title>
        <authorList>
            <person name="Pedron J."/>
            <person name="Barny M.A."/>
        </authorList>
    </citation>
    <scope>NUCLEOTIDE SEQUENCE [LARGE SCALE GENOMIC DNA]</scope>
    <source>
        <strain evidence="2">A35-S23-M15</strain>
    </source>
</reference>
<comment type="caution">
    <text evidence="2">The sequence shown here is derived from an EMBL/GenBank/DDBJ whole genome shotgun (WGS) entry which is preliminary data.</text>
</comment>
<evidence type="ECO:0000313" key="3">
    <source>
        <dbReference type="Proteomes" id="UP000256817"/>
    </source>
</evidence>